<dbReference type="InterPro" id="IPR002761">
    <property type="entry name" value="Diphthami_syn_dom"/>
</dbReference>
<feature type="domain" description="FMN-binding" evidence="5">
    <location>
        <begin position="88"/>
        <end position="171"/>
    </location>
</feature>
<dbReference type="eggNOG" id="COG4659">
    <property type="taxonomic scope" value="Bacteria"/>
</dbReference>
<dbReference type="eggNOG" id="COG2102">
    <property type="taxonomic scope" value="Bacteria"/>
</dbReference>
<dbReference type="Proteomes" id="UP000008289">
    <property type="component" value="Chromosome"/>
</dbReference>
<evidence type="ECO:0000256" key="1">
    <source>
        <dbReference type="ARBA" id="ARBA00004236"/>
    </source>
</evidence>
<dbReference type="InterPro" id="IPR017896">
    <property type="entry name" value="4Fe4S_Fe-S-bd"/>
</dbReference>
<gene>
    <name evidence="6" type="ordered locus">DET0310</name>
</gene>
<dbReference type="PANTHER" id="PTHR30224">
    <property type="entry name" value="ELECTRON TRANSPORT PROTEIN"/>
    <property type="match status" value="1"/>
</dbReference>
<keyword evidence="7" id="KW-1185">Reference proteome</keyword>
<dbReference type="HOGENOM" id="CLU_034450_1_0_0"/>
<dbReference type="Pfam" id="PF01902">
    <property type="entry name" value="Diphthami_syn_2"/>
    <property type="match status" value="1"/>
</dbReference>
<feature type="transmembrane region" description="Helical" evidence="4">
    <location>
        <begin position="257"/>
        <end position="274"/>
    </location>
</feature>
<dbReference type="Gene3D" id="3.90.1490.10">
    <property type="entry name" value="putative n-type atp pyrophosphatase, domain 2"/>
    <property type="match status" value="1"/>
</dbReference>
<evidence type="ECO:0000313" key="6">
    <source>
        <dbReference type="EMBL" id="AAW40357.1"/>
    </source>
</evidence>
<dbReference type="STRING" id="243164.DET0310"/>
<dbReference type="GO" id="GO:0010181">
    <property type="term" value="F:FMN binding"/>
    <property type="evidence" value="ECO:0007669"/>
    <property type="project" value="InterPro"/>
</dbReference>
<keyword evidence="4" id="KW-1133">Transmembrane helix</keyword>
<dbReference type="EMBL" id="CP000027">
    <property type="protein sequence ID" value="AAW40357.1"/>
    <property type="molecule type" value="Genomic_DNA"/>
</dbReference>
<evidence type="ECO:0000256" key="4">
    <source>
        <dbReference type="SAM" id="Phobius"/>
    </source>
</evidence>
<sequence length="572" mass="64608">MLFKFNLKRVLILLAGLSLLIAGLVGHLSESHGEDKSALYENYLADAFTGIADYSLLKVDPTNLGYIYAVEDNDDLLAGYVTITTGQGYGGLLTVVLNWSLDGEIQSISIPQNSDDKAWWDQLITGDFFDQYIGRKFDDALVLGADINAISGSTISCNGVALGVHAGRALVAEQLAKPYPIPEEKIKFGLSEALLIGGLCTVVLFRMLSVLARFRWVRYVTLFFGLGVLGIWLARPLSLTNFAVWIMGSPPHLNTNLFLYILVIGVVLLALIFGKNFYCYWLCPYSAVQEIAYKLGQVGLRPSAKWHKRLRNVRYFILWFALFFTILLGSVSITVFEPWGTLFSMKGSFDQWVLLGISVASGFFIYNAWCFYVCPVGAFMDIVLIVRRKGRDLWNTIGIPLIKRQVQVSRYDSDYCRVVNHLKNQVDIEGGVFGDVSIGNEEASLHESWVKNICHSTGIQAHLPLWNINREDILKMLIYYGFEVLMIVTDDSKLGKEWLGKKLDLDVLAELKNRFEKSEDGRVGYYHTLVVDGPIFQKRLNLEKVSAVFRRDEWGSNWYLDIEDYSLVSKYQ</sequence>
<dbReference type="Pfam" id="PF04205">
    <property type="entry name" value="FMN_bind"/>
    <property type="match status" value="1"/>
</dbReference>
<evidence type="ECO:0000313" key="7">
    <source>
        <dbReference type="Proteomes" id="UP000008289"/>
    </source>
</evidence>
<comment type="subcellular location">
    <subcellularLocation>
        <location evidence="1">Cell membrane</location>
    </subcellularLocation>
</comment>
<accession>Q3Z9P1</accession>
<dbReference type="KEGG" id="det:DET0310"/>
<dbReference type="InterPro" id="IPR014729">
    <property type="entry name" value="Rossmann-like_a/b/a_fold"/>
</dbReference>
<dbReference type="InterPro" id="IPR052378">
    <property type="entry name" value="NosR_regulator"/>
</dbReference>
<feature type="transmembrane region" description="Helical" evidence="4">
    <location>
        <begin position="315"/>
        <end position="333"/>
    </location>
</feature>
<dbReference type="SMART" id="SM00900">
    <property type="entry name" value="FMN_bind"/>
    <property type="match status" value="1"/>
</dbReference>
<keyword evidence="4" id="KW-0812">Transmembrane</keyword>
<dbReference type="Gene3D" id="3.40.50.620">
    <property type="entry name" value="HUPs"/>
    <property type="match status" value="1"/>
</dbReference>
<reference evidence="6 7" key="1">
    <citation type="journal article" date="2005" name="Science">
        <title>Genome sequence of the PCE-dechlorinating bacterium Dehalococcoides ethenogenes.</title>
        <authorList>
            <person name="Seshadri R."/>
            <person name="Adrian L."/>
            <person name="Fouts D.E."/>
            <person name="Eisen J.A."/>
            <person name="Phillippy A.M."/>
            <person name="Methe B.A."/>
            <person name="Ward N.L."/>
            <person name="Nelson W.C."/>
            <person name="Deboy R.T."/>
            <person name="Khouri H.M."/>
            <person name="Kolonay J.F."/>
            <person name="Dodson R.J."/>
            <person name="Daugherty S.C."/>
            <person name="Brinkac L.M."/>
            <person name="Sullivan S.A."/>
            <person name="Madupu R."/>
            <person name="Nelson K.E."/>
            <person name="Kang K.H."/>
            <person name="Impraim M."/>
            <person name="Tran K."/>
            <person name="Robinson J.M."/>
            <person name="Forberger H.A."/>
            <person name="Fraser C.M."/>
            <person name="Zinder S.H."/>
            <person name="Heidelberg J.F."/>
        </authorList>
    </citation>
    <scope>NUCLEOTIDE SEQUENCE [LARGE SCALE GENOMIC DNA]</scope>
    <source>
        <strain evidence="7">ATCC BAA-2266 / KCTC 15142 / 195</strain>
    </source>
</reference>
<evidence type="ECO:0000256" key="3">
    <source>
        <dbReference type="ARBA" id="ARBA00023136"/>
    </source>
</evidence>
<dbReference type="AlphaFoldDB" id="Q3Z9P1"/>
<dbReference type="SUPFAM" id="SSF52402">
    <property type="entry name" value="Adenine nucleotide alpha hydrolases-like"/>
    <property type="match status" value="1"/>
</dbReference>
<dbReference type="Pfam" id="PF12801">
    <property type="entry name" value="Fer4_5"/>
    <property type="match status" value="2"/>
</dbReference>
<name>Q3Z9P1_DEHM1</name>
<dbReference type="InParanoid" id="Q3Z9P1"/>
<protein>
    <submittedName>
        <fullName evidence="6">Transcriptional regulator, putative</fullName>
    </submittedName>
</protein>
<evidence type="ECO:0000256" key="2">
    <source>
        <dbReference type="ARBA" id="ARBA00022475"/>
    </source>
</evidence>
<organism evidence="6 7">
    <name type="scientific">Dehalococcoides mccartyi (strain ATCC BAA-2266 / KCTC 15142 / 195)</name>
    <name type="common">Dehalococcoides ethenogenes (strain 195)</name>
    <dbReference type="NCBI Taxonomy" id="243164"/>
    <lineage>
        <taxon>Bacteria</taxon>
        <taxon>Bacillati</taxon>
        <taxon>Chloroflexota</taxon>
        <taxon>Dehalococcoidia</taxon>
        <taxon>Dehalococcoidales</taxon>
        <taxon>Dehalococcoidaceae</taxon>
        <taxon>Dehalococcoides</taxon>
    </lineage>
</organism>
<dbReference type="InterPro" id="IPR007329">
    <property type="entry name" value="FMN-bd"/>
</dbReference>
<feature type="transmembrane region" description="Helical" evidence="4">
    <location>
        <begin position="353"/>
        <end position="386"/>
    </location>
</feature>
<feature type="transmembrane region" description="Helical" evidence="4">
    <location>
        <begin position="216"/>
        <end position="237"/>
    </location>
</feature>
<evidence type="ECO:0000259" key="5">
    <source>
        <dbReference type="SMART" id="SM00900"/>
    </source>
</evidence>
<dbReference type="GO" id="GO:0005886">
    <property type="term" value="C:plasma membrane"/>
    <property type="evidence" value="ECO:0007669"/>
    <property type="project" value="UniProtKB-SubCell"/>
</dbReference>
<proteinExistence type="predicted"/>
<keyword evidence="3 4" id="KW-0472">Membrane</keyword>
<dbReference type="eggNOG" id="COG0348">
    <property type="taxonomic scope" value="Bacteria"/>
</dbReference>
<keyword evidence="2" id="KW-1003">Cell membrane</keyword>
<dbReference type="GeneID" id="23672673"/>
<dbReference type="PANTHER" id="PTHR30224:SF4">
    <property type="entry name" value="ELECTRON TRANSPORT PROTEIN YCCM-RELATED"/>
    <property type="match status" value="1"/>
</dbReference>
<dbReference type="RefSeq" id="WP_010936091.1">
    <property type="nucleotide sequence ID" value="NC_002936.3"/>
</dbReference>